<reference evidence="3" key="1">
    <citation type="submission" date="2021-11" db="EMBL/GenBank/DDBJ databases">
        <title>BS-T2-15 a new species belonging to the Comamonadaceae family isolated from the soil of a French oak forest.</title>
        <authorList>
            <person name="Mieszkin S."/>
            <person name="Alain K."/>
        </authorList>
    </citation>
    <scope>NUCLEOTIDE SEQUENCE</scope>
    <source>
        <strain evidence="3">BS-T2-15</strain>
    </source>
</reference>
<dbReference type="InterPro" id="IPR007844">
    <property type="entry name" value="AsmA"/>
</dbReference>
<dbReference type="RefSeq" id="WP_275682174.1">
    <property type="nucleotide sequence ID" value="NZ_JAJLJH010000002.1"/>
</dbReference>
<evidence type="ECO:0000313" key="4">
    <source>
        <dbReference type="Proteomes" id="UP001139353"/>
    </source>
</evidence>
<evidence type="ECO:0000259" key="2">
    <source>
        <dbReference type="Pfam" id="PF05170"/>
    </source>
</evidence>
<feature type="domain" description="AsmA" evidence="2">
    <location>
        <begin position="17"/>
        <end position="620"/>
    </location>
</feature>
<dbReference type="PANTHER" id="PTHR30441:SF8">
    <property type="entry name" value="DUF748 DOMAIN-CONTAINING PROTEIN"/>
    <property type="match status" value="1"/>
</dbReference>
<dbReference type="Proteomes" id="UP001139353">
    <property type="component" value="Unassembled WGS sequence"/>
</dbReference>
<dbReference type="GO" id="GO:0090313">
    <property type="term" value="P:regulation of protein targeting to membrane"/>
    <property type="evidence" value="ECO:0007669"/>
    <property type="project" value="TreeGrafter"/>
</dbReference>
<dbReference type="EMBL" id="JAJLJH010000002">
    <property type="protein sequence ID" value="MCK9686142.1"/>
    <property type="molecule type" value="Genomic_DNA"/>
</dbReference>
<feature type="region of interest" description="Disordered" evidence="1">
    <location>
        <begin position="732"/>
        <end position="758"/>
    </location>
</feature>
<proteinExistence type="predicted"/>
<protein>
    <submittedName>
        <fullName evidence="3">AsmA family protein</fullName>
    </submittedName>
</protein>
<sequence>MDRANPDSSKHRWRNAGLGVLGVVVLLVVAICVCEAVEWPFLRHPLENKLSQILDRPVAFGDQFGVRLFGSVRAHTDSMTIGPAPANGPTLVDDAGKPRDFMHASNVKLALGYRTLYEQWKGTGQPIAVKLLDVDGLELNLKRNADGHANWQFGAAQPATSASSAQLPSFERLNVRNGAVRIVDEPLQITADARVTTREGTAEAAAIAASGASTPQVRVATVGSTTLAGSAPIAASGGTATPARQPLAIDDDTPGLQVDGKGTYRKAPLLIQLRSSGLLPLAASDSAAVSVPLWLDVNADRTHIRVDGTATDLLHFGGMDATFVASGPSLAAVGDALGVTLPTTAKFATHGRLRKHGSVWDAGIAAMDIGTSRLNGSFKFDNGPDVPVLTGTLGGARLALADLGPAFGAAPPDAPASASNAKPGKVIPDRAFDIPSLKAMNADVGVQLAVLDLGTRLLEPFKPLQGRITLQDGVLNLKELLARTSAGEVQGGIGLDSRPAVPKWNADLRWSGIQLDRFLKARDVAVHKDASGAKADVGYISGALGGNAQLKGEGNSSAKLLASLDGTARLWVRDGTVSHILVEAAGIDVAQALGVFVKGDDKLPMQCALAQFDLVNGKVMPEVFVIDTKDTTMLIDGDLSLAAETLDLRMTAHPHDTSPLALRTPVKVTGTFDDPHIRPEAKPLVKRGVAAVGLSLINPLAALLALVDLRQQERDVCTAAVSHVQGAAAAGVKTGPATAPPVAASSPAAKLAPPRKGA</sequence>
<accession>A0A9X1YI39</accession>
<name>A0A9X1YI39_9BURK</name>
<dbReference type="PANTHER" id="PTHR30441">
    <property type="entry name" value="DUF748 DOMAIN-CONTAINING PROTEIN"/>
    <property type="match status" value="1"/>
</dbReference>
<dbReference type="InterPro" id="IPR052894">
    <property type="entry name" value="AsmA-related"/>
</dbReference>
<dbReference type="Pfam" id="PF05170">
    <property type="entry name" value="AsmA"/>
    <property type="match status" value="1"/>
</dbReference>
<evidence type="ECO:0000313" key="3">
    <source>
        <dbReference type="EMBL" id="MCK9686142.1"/>
    </source>
</evidence>
<comment type="caution">
    <text evidence="3">The sequence shown here is derived from an EMBL/GenBank/DDBJ whole genome shotgun (WGS) entry which is preliminary data.</text>
</comment>
<dbReference type="GO" id="GO:0005886">
    <property type="term" value="C:plasma membrane"/>
    <property type="evidence" value="ECO:0007669"/>
    <property type="project" value="TreeGrafter"/>
</dbReference>
<gene>
    <name evidence="3" type="ORF">LPC04_10540</name>
</gene>
<dbReference type="AlphaFoldDB" id="A0A9X1YI39"/>
<organism evidence="3 4">
    <name type="scientific">Scleromatobacter humisilvae</name>
    <dbReference type="NCBI Taxonomy" id="2897159"/>
    <lineage>
        <taxon>Bacteria</taxon>
        <taxon>Pseudomonadati</taxon>
        <taxon>Pseudomonadota</taxon>
        <taxon>Betaproteobacteria</taxon>
        <taxon>Burkholderiales</taxon>
        <taxon>Sphaerotilaceae</taxon>
        <taxon>Scleromatobacter</taxon>
    </lineage>
</organism>
<evidence type="ECO:0000256" key="1">
    <source>
        <dbReference type="SAM" id="MobiDB-lite"/>
    </source>
</evidence>
<keyword evidence="4" id="KW-1185">Reference proteome</keyword>